<dbReference type="FunFam" id="3.40.50.300:FF:001172">
    <property type="entry name" value="Cystic fibrosis transmembrane conductance regulator"/>
    <property type="match status" value="1"/>
</dbReference>
<keyword evidence="15" id="KW-1185">Reference proteome</keyword>
<evidence type="ECO:0000256" key="8">
    <source>
        <dbReference type="ARBA" id="ARBA00023136"/>
    </source>
</evidence>
<organism evidence="14 15">
    <name type="scientific">Ichthyophthirius multifiliis</name>
    <name type="common">White spot disease agent</name>
    <name type="synonym">Ich</name>
    <dbReference type="NCBI Taxonomy" id="5932"/>
    <lineage>
        <taxon>Eukaryota</taxon>
        <taxon>Sar</taxon>
        <taxon>Alveolata</taxon>
        <taxon>Ciliophora</taxon>
        <taxon>Intramacronucleata</taxon>
        <taxon>Oligohymenophorea</taxon>
        <taxon>Hymenostomatida</taxon>
        <taxon>Ophryoglenina</taxon>
        <taxon>Ichthyophthirius</taxon>
    </lineage>
</organism>
<evidence type="ECO:0000256" key="5">
    <source>
        <dbReference type="ARBA" id="ARBA00022741"/>
    </source>
</evidence>
<evidence type="ECO:0000256" key="6">
    <source>
        <dbReference type="ARBA" id="ARBA00022840"/>
    </source>
</evidence>
<dbReference type="Proteomes" id="UP000008983">
    <property type="component" value="Unassembled WGS sequence"/>
</dbReference>
<evidence type="ECO:0000256" key="11">
    <source>
        <dbReference type="SAM" id="Phobius"/>
    </source>
</evidence>
<gene>
    <name evidence="14" type="ORF">IMG5_181250</name>
</gene>
<dbReference type="SUPFAM" id="SSF52540">
    <property type="entry name" value="P-loop containing nucleoside triphosphate hydrolases"/>
    <property type="match status" value="2"/>
</dbReference>
<comment type="subcellular location">
    <subcellularLocation>
        <location evidence="1">Membrane</location>
        <topology evidence="1">Multi-pass membrane protein</topology>
    </subcellularLocation>
</comment>
<evidence type="ECO:0000313" key="14">
    <source>
        <dbReference type="EMBL" id="EGR28196.1"/>
    </source>
</evidence>
<keyword evidence="8 11" id="KW-0472">Membrane</keyword>
<dbReference type="PROSITE" id="PS50929">
    <property type="entry name" value="ABC_TM1F"/>
    <property type="match status" value="1"/>
</dbReference>
<feature type="transmembrane region" description="Helical" evidence="11">
    <location>
        <begin position="345"/>
        <end position="362"/>
    </location>
</feature>
<feature type="domain" description="ABC transporter" evidence="12">
    <location>
        <begin position="488"/>
        <end position="725"/>
    </location>
</feature>
<dbReference type="InterPro" id="IPR050173">
    <property type="entry name" value="ABC_transporter_C-like"/>
</dbReference>
<sequence length="727" mass="85991">MENQYCIQIQNIVFKFPSLKYQYNQQDYQDKSNINENIIKQFEIKVKELKIEQGSLNFIIGKIGSGKTAFLNSILNEMEQFNCQNNEDELLNLQNNNNKSLFYLKGEVCIVSQNSWLQTQTIKENILFGLEYNKEWYDQCVQACDLQYDFNQFHKGDEKVVYQGGINLSGGQRQRICICRALYAQKDIYLFDDIFSLIDIQVQEKIFQNMILKLLLKMGKTVLFSSSNYNILKYKNNVNQIILIDNGEIILEQQQIDIFFESQLINVKKPQENQLQKEQQQPNQQFQQTKESQEIQINSLSQRVLYPQIIIPFILCLSSMYYFYNQFSLGNQQLKRLNSVNKAKIITIINEVINGLITIRTFKQEKSILKNFIEKLNDYNNSLVNLFEIQVWLFIRIFLCSNIITISVCTVCLYLLFNNIDFNYANITLSFTYSLLFSQLFENLIYYQIHFQQNMVSMERINQYYQNEKENLNEKNEQKILDGQQFQIVFKNLFMSYDDNNFKYSLKNINLQIKKGEKVVFCGRTGSGKTSIFNLLFKLYPYQQGDIYIDNKSIKSFSLKELRQRISIIPQFSFLFKSNLKDNLDPNDEYSQEHIQQRIQQYDLKIQDSNSQSNIDLDFQIQEGGKNLSNGEKQIINFLRLSLKNSDIICIDEATSNMEPQTHQKIIDYIFKISEGQTLIYISHRIEKMELFDRIFVMEKGEIIEQGNYQDLIQIEEGHFNKLKQLY</sequence>
<evidence type="ECO:0000256" key="10">
    <source>
        <dbReference type="SAM" id="Coils"/>
    </source>
</evidence>
<dbReference type="OrthoDB" id="298960at2759"/>
<evidence type="ECO:0000256" key="3">
    <source>
        <dbReference type="ARBA" id="ARBA00022692"/>
    </source>
</evidence>
<dbReference type="OMA" id="SITICKA"/>
<feature type="transmembrane region" description="Helical" evidence="11">
    <location>
        <begin position="305"/>
        <end position="324"/>
    </location>
</feature>
<evidence type="ECO:0000313" key="15">
    <source>
        <dbReference type="Proteomes" id="UP000008983"/>
    </source>
</evidence>
<feature type="coiled-coil region" evidence="10">
    <location>
        <begin position="455"/>
        <end position="482"/>
    </location>
</feature>
<keyword evidence="3 11" id="KW-0812">Transmembrane</keyword>
<evidence type="ECO:0000256" key="2">
    <source>
        <dbReference type="ARBA" id="ARBA00022448"/>
    </source>
</evidence>
<dbReference type="InterPro" id="IPR003593">
    <property type="entry name" value="AAA+_ATPase"/>
</dbReference>
<evidence type="ECO:0000256" key="7">
    <source>
        <dbReference type="ARBA" id="ARBA00022989"/>
    </source>
</evidence>
<proteinExistence type="predicted"/>
<feature type="domain" description="ABC transporter" evidence="12">
    <location>
        <begin position="7"/>
        <end position="271"/>
    </location>
</feature>
<dbReference type="PROSITE" id="PS00211">
    <property type="entry name" value="ABC_TRANSPORTER_1"/>
    <property type="match status" value="1"/>
</dbReference>
<dbReference type="Gene3D" id="1.20.1560.10">
    <property type="entry name" value="ABC transporter type 1, transmembrane domain"/>
    <property type="match status" value="1"/>
</dbReference>
<dbReference type="GO" id="GO:0140359">
    <property type="term" value="F:ABC-type transporter activity"/>
    <property type="evidence" value="ECO:0007669"/>
    <property type="project" value="InterPro"/>
</dbReference>
<dbReference type="GO" id="GO:0016020">
    <property type="term" value="C:membrane"/>
    <property type="evidence" value="ECO:0007669"/>
    <property type="project" value="UniProtKB-SubCell"/>
</dbReference>
<dbReference type="GO" id="GO:0005524">
    <property type="term" value="F:ATP binding"/>
    <property type="evidence" value="ECO:0007669"/>
    <property type="project" value="UniProtKB-KW"/>
</dbReference>
<keyword evidence="10" id="KW-0175">Coiled coil</keyword>
<keyword evidence="4" id="KW-0677">Repeat</keyword>
<dbReference type="PANTHER" id="PTHR24223:SF330">
    <property type="entry name" value="ATP-BINDING CASSETTE SUB-FAMILY C MEMBER 10"/>
    <property type="match status" value="1"/>
</dbReference>
<dbReference type="InterPro" id="IPR017871">
    <property type="entry name" value="ABC_transporter-like_CS"/>
</dbReference>
<keyword evidence="9" id="KW-0325">Glycoprotein</keyword>
<evidence type="ECO:0008006" key="16">
    <source>
        <dbReference type="Google" id="ProtNLM"/>
    </source>
</evidence>
<dbReference type="InterPro" id="IPR036640">
    <property type="entry name" value="ABC1_TM_sf"/>
</dbReference>
<reference evidence="14 15" key="1">
    <citation type="submission" date="2011-07" db="EMBL/GenBank/DDBJ databases">
        <authorList>
            <person name="Coyne R."/>
            <person name="Brami D."/>
            <person name="Johnson J."/>
            <person name="Hostetler J."/>
            <person name="Hannick L."/>
            <person name="Clark T."/>
            <person name="Cassidy-Hanley D."/>
            <person name="Inman J."/>
        </authorList>
    </citation>
    <scope>NUCLEOTIDE SEQUENCE [LARGE SCALE GENOMIC DNA]</scope>
    <source>
        <strain evidence="14 15">G5</strain>
    </source>
</reference>
<dbReference type="SMART" id="SM00382">
    <property type="entry name" value="AAA"/>
    <property type="match status" value="2"/>
</dbReference>
<evidence type="ECO:0000256" key="4">
    <source>
        <dbReference type="ARBA" id="ARBA00022737"/>
    </source>
</evidence>
<protein>
    <recommendedName>
        <fullName evidence="16">ABC transporter domain-containing protein</fullName>
    </recommendedName>
</protein>
<keyword evidence="7 11" id="KW-1133">Transmembrane helix</keyword>
<keyword evidence="6" id="KW-0067">ATP-binding</keyword>
<dbReference type="AlphaFoldDB" id="G0R2S4"/>
<evidence type="ECO:0000259" key="13">
    <source>
        <dbReference type="PROSITE" id="PS50929"/>
    </source>
</evidence>
<dbReference type="InterPro" id="IPR011527">
    <property type="entry name" value="ABC1_TM_dom"/>
</dbReference>
<dbReference type="RefSeq" id="XP_004027541.1">
    <property type="nucleotide sequence ID" value="XM_004027492.1"/>
</dbReference>
<dbReference type="InterPro" id="IPR027417">
    <property type="entry name" value="P-loop_NTPase"/>
</dbReference>
<dbReference type="GO" id="GO:0016887">
    <property type="term" value="F:ATP hydrolysis activity"/>
    <property type="evidence" value="ECO:0007669"/>
    <property type="project" value="InterPro"/>
</dbReference>
<dbReference type="InterPro" id="IPR003439">
    <property type="entry name" value="ABC_transporter-like_ATP-bd"/>
</dbReference>
<dbReference type="GeneID" id="14904292"/>
<dbReference type="STRING" id="857967.G0R2S4"/>
<dbReference type="InParanoid" id="G0R2S4"/>
<dbReference type="Pfam" id="PF00664">
    <property type="entry name" value="ABC_membrane"/>
    <property type="match status" value="1"/>
</dbReference>
<evidence type="ECO:0000256" key="1">
    <source>
        <dbReference type="ARBA" id="ARBA00004141"/>
    </source>
</evidence>
<dbReference type="eggNOG" id="KOG0054">
    <property type="taxonomic scope" value="Eukaryota"/>
</dbReference>
<dbReference type="Gene3D" id="3.40.50.300">
    <property type="entry name" value="P-loop containing nucleotide triphosphate hydrolases"/>
    <property type="match status" value="2"/>
</dbReference>
<dbReference type="PROSITE" id="PS50893">
    <property type="entry name" value="ABC_TRANSPORTER_2"/>
    <property type="match status" value="2"/>
</dbReference>
<feature type="domain" description="ABC transmembrane type-1" evidence="13">
    <location>
        <begin position="304"/>
        <end position="453"/>
    </location>
</feature>
<evidence type="ECO:0000259" key="12">
    <source>
        <dbReference type="PROSITE" id="PS50893"/>
    </source>
</evidence>
<feature type="transmembrane region" description="Helical" evidence="11">
    <location>
        <begin position="429"/>
        <end position="449"/>
    </location>
</feature>
<keyword evidence="5" id="KW-0547">Nucleotide-binding</keyword>
<dbReference type="Pfam" id="PF00005">
    <property type="entry name" value="ABC_tran"/>
    <property type="match status" value="2"/>
</dbReference>
<dbReference type="EMBL" id="GL984282">
    <property type="protein sequence ID" value="EGR28196.1"/>
    <property type="molecule type" value="Genomic_DNA"/>
</dbReference>
<feature type="transmembrane region" description="Helical" evidence="11">
    <location>
        <begin position="391"/>
        <end position="417"/>
    </location>
</feature>
<keyword evidence="2" id="KW-0813">Transport</keyword>
<name>G0R2S4_ICHMU</name>
<dbReference type="SUPFAM" id="SSF90123">
    <property type="entry name" value="ABC transporter transmembrane region"/>
    <property type="match status" value="1"/>
</dbReference>
<evidence type="ECO:0000256" key="9">
    <source>
        <dbReference type="ARBA" id="ARBA00023180"/>
    </source>
</evidence>
<dbReference type="PANTHER" id="PTHR24223">
    <property type="entry name" value="ATP-BINDING CASSETTE SUB-FAMILY C"/>
    <property type="match status" value="1"/>
</dbReference>
<accession>G0R2S4</accession>